<protein>
    <submittedName>
        <fullName evidence="2">Uncharacterized protein</fullName>
    </submittedName>
</protein>
<name>A0A4Y2FT68_ARAVE</name>
<organism evidence="2 4">
    <name type="scientific">Araneus ventricosus</name>
    <name type="common">Orbweaver spider</name>
    <name type="synonym">Epeira ventricosa</name>
    <dbReference type="NCBI Taxonomy" id="182803"/>
    <lineage>
        <taxon>Eukaryota</taxon>
        <taxon>Metazoa</taxon>
        <taxon>Ecdysozoa</taxon>
        <taxon>Arthropoda</taxon>
        <taxon>Chelicerata</taxon>
        <taxon>Arachnida</taxon>
        <taxon>Araneae</taxon>
        <taxon>Araneomorphae</taxon>
        <taxon>Entelegynae</taxon>
        <taxon>Araneoidea</taxon>
        <taxon>Araneidae</taxon>
        <taxon>Araneus</taxon>
    </lineage>
</organism>
<sequence length="136" mass="15244">FRPRLALFPVVGTGRIDVARGVVSASVVFRVLAINISHIKGPDSAIASVHSSAAEIFAKLKRSVCSNSIDHSPQVQTSSDSKFGQATRRWNKALNKDKTFRNILRVKVICEVFENRLPFLTAFYIFVYEVYKETIL</sequence>
<dbReference type="Proteomes" id="UP000499080">
    <property type="component" value="Unassembled WGS sequence"/>
</dbReference>
<evidence type="ECO:0000313" key="3">
    <source>
        <dbReference type="EMBL" id="GBM43546.1"/>
    </source>
</evidence>
<evidence type="ECO:0000313" key="2">
    <source>
        <dbReference type="EMBL" id="GBM43539.1"/>
    </source>
</evidence>
<keyword evidence="4" id="KW-1185">Reference proteome</keyword>
<feature type="non-terminal residue" evidence="2">
    <location>
        <position position="1"/>
    </location>
</feature>
<dbReference type="AlphaFoldDB" id="A0A4Y2FT68"/>
<dbReference type="EMBL" id="BGPR01096862">
    <property type="protein sequence ID" value="GBM43524.1"/>
    <property type="molecule type" value="Genomic_DNA"/>
</dbReference>
<proteinExistence type="predicted"/>
<comment type="caution">
    <text evidence="2">The sequence shown here is derived from an EMBL/GenBank/DDBJ whole genome shotgun (WGS) entry which is preliminary data.</text>
</comment>
<dbReference type="EMBL" id="BGPR01096865">
    <property type="protein sequence ID" value="GBM43539.1"/>
    <property type="molecule type" value="Genomic_DNA"/>
</dbReference>
<evidence type="ECO:0000313" key="4">
    <source>
        <dbReference type="Proteomes" id="UP000499080"/>
    </source>
</evidence>
<reference evidence="2 4" key="1">
    <citation type="journal article" date="2019" name="Sci. Rep.">
        <title>Orb-weaving spider Araneus ventricosus genome elucidates the spidroin gene catalogue.</title>
        <authorList>
            <person name="Kono N."/>
            <person name="Nakamura H."/>
            <person name="Ohtoshi R."/>
            <person name="Moran D.A.P."/>
            <person name="Shinohara A."/>
            <person name="Yoshida Y."/>
            <person name="Fujiwara M."/>
            <person name="Mori M."/>
            <person name="Tomita M."/>
            <person name="Arakawa K."/>
        </authorList>
    </citation>
    <scope>NUCLEOTIDE SEQUENCE [LARGE SCALE GENOMIC DNA]</scope>
</reference>
<accession>A0A4Y2FT68</accession>
<evidence type="ECO:0000313" key="1">
    <source>
        <dbReference type="EMBL" id="GBM43524.1"/>
    </source>
</evidence>
<dbReference type="EMBL" id="BGPR01096867">
    <property type="protein sequence ID" value="GBM43546.1"/>
    <property type="molecule type" value="Genomic_DNA"/>
</dbReference>
<gene>
    <name evidence="2" type="ORF">AVEN_130598-2_1</name>
    <name evidence="3" type="ORF">AVEN_133831-2_1</name>
    <name evidence="1" type="ORF">AVEN_249349-2_1</name>
</gene>